<dbReference type="NCBIfam" id="TIGR00964">
    <property type="entry name" value="secE_bact"/>
    <property type="match status" value="1"/>
</dbReference>
<evidence type="ECO:0000256" key="1">
    <source>
        <dbReference type="ARBA" id="ARBA00004370"/>
    </source>
</evidence>
<dbReference type="GO" id="GO:0006605">
    <property type="term" value="P:protein targeting"/>
    <property type="evidence" value="ECO:0007669"/>
    <property type="project" value="InterPro"/>
</dbReference>
<organism evidence="9 10">
    <name type="scientific">Vagococcus carniphilus</name>
    <dbReference type="NCBI Taxonomy" id="218144"/>
    <lineage>
        <taxon>Bacteria</taxon>
        <taxon>Bacillati</taxon>
        <taxon>Bacillota</taxon>
        <taxon>Bacilli</taxon>
        <taxon>Lactobacillales</taxon>
        <taxon>Enterococcaceae</taxon>
        <taxon>Vagococcus</taxon>
    </lineage>
</organism>
<name>A0AAW8U972_9ENTE</name>
<dbReference type="InterPro" id="IPR001901">
    <property type="entry name" value="Translocase_SecE/Sec61-g"/>
</dbReference>
<protein>
    <submittedName>
        <fullName evidence="9">Preprotein translocase subunit SecE</fullName>
    </submittedName>
</protein>
<keyword evidence="3 8" id="KW-0812">Transmembrane</keyword>
<evidence type="ECO:0000256" key="7">
    <source>
        <dbReference type="ARBA" id="ARBA00023136"/>
    </source>
</evidence>
<dbReference type="GO" id="GO:0009306">
    <property type="term" value="P:protein secretion"/>
    <property type="evidence" value="ECO:0007669"/>
    <property type="project" value="InterPro"/>
</dbReference>
<proteinExistence type="predicted"/>
<dbReference type="GO" id="GO:0008320">
    <property type="term" value="F:protein transmembrane transporter activity"/>
    <property type="evidence" value="ECO:0007669"/>
    <property type="project" value="InterPro"/>
</dbReference>
<evidence type="ECO:0000256" key="6">
    <source>
        <dbReference type="ARBA" id="ARBA00023010"/>
    </source>
</evidence>
<keyword evidence="5 8" id="KW-1133">Transmembrane helix</keyword>
<keyword evidence="4" id="KW-0653">Protein transport</keyword>
<sequence>MKFLKSVKVEMQEVTWPSKAKLSKDVVTVIQSTLLFAAFFAVSDFVIDFVMKLFV</sequence>
<dbReference type="AlphaFoldDB" id="A0AAW8U972"/>
<evidence type="ECO:0000256" key="8">
    <source>
        <dbReference type="SAM" id="Phobius"/>
    </source>
</evidence>
<gene>
    <name evidence="9" type="primary">secE</name>
    <name evidence="9" type="ORF">P7H70_12045</name>
</gene>
<dbReference type="Pfam" id="PF00584">
    <property type="entry name" value="SecE"/>
    <property type="match status" value="1"/>
</dbReference>
<evidence type="ECO:0000256" key="3">
    <source>
        <dbReference type="ARBA" id="ARBA00022692"/>
    </source>
</evidence>
<comment type="caution">
    <text evidence="9">The sequence shown here is derived from an EMBL/GenBank/DDBJ whole genome shotgun (WGS) entry which is preliminary data.</text>
</comment>
<accession>A0AAW8U972</accession>
<dbReference type="InterPro" id="IPR038379">
    <property type="entry name" value="SecE_sf"/>
</dbReference>
<dbReference type="Gene3D" id="1.20.5.1030">
    <property type="entry name" value="Preprotein translocase secy subunit"/>
    <property type="match status" value="1"/>
</dbReference>
<dbReference type="GO" id="GO:0006886">
    <property type="term" value="P:intracellular protein transport"/>
    <property type="evidence" value="ECO:0007669"/>
    <property type="project" value="InterPro"/>
</dbReference>
<evidence type="ECO:0000256" key="2">
    <source>
        <dbReference type="ARBA" id="ARBA00022448"/>
    </source>
</evidence>
<keyword evidence="7 8" id="KW-0472">Membrane</keyword>
<dbReference type="Proteomes" id="UP001268577">
    <property type="component" value="Unassembled WGS sequence"/>
</dbReference>
<dbReference type="GO" id="GO:0016020">
    <property type="term" value="C:membrane"/>
    <property type="evidence" value="ECO:0007669"/>
    <property type="project" value="UniProtKB-SubCell"/>
</dbReference>
<keyword evidence="6" id="KW-0811">Translocation</keyword>
<reference evidence="9" key="1">
    <citation type="submission" date="2023-03" db="EMBL/GenBank/DDBJ databases">
        <authorList>
            <person name="Shen W."/>
            <person name="Cai J."/>
        </authorList>
    </citation>
    <scope>NUCLEOTIDE SEQUENCE</scope>
    <source>
        <strain evidence="9">P96-3</strain>
    </source>
</reference>
<evidence type="ECO:0000256" key="4">
    <source>
        <dbReference type="ARBA" id="ARBA00022927"/>
    </source>
</evidence>
<dbReference type="EMBL" id="JARQBZ010000025">
    <property type="protein sequence ID" value="MDT2834769.1"/>
    <property type="molecule type" value="Genomic_DNA"/>
</dbReference>
<dbReference type="InterPro" id="IPR005807">
    <property type="entry name" value="SecE_bac"/>
</dbReference>
<comment type="subcellular location">
    <subcellularLocation>
        <location evidence="1">Membrane</location>
    </subcellularLocation>
</comment>
<evidence type="ECO:0000313" key="9">
    <source>
        <dbReference type="EMBL" id="MDT2834769.1"/>
    </source>
</evidence>
<evidence type="ECO:0000313" key="10">
    <source>
        <dbReference type="Proteomes" id="UP001268577"/>
    </source>
</evidence>
<dbReference type="RefSeq" id="WP_311866131.1">
    <property type="nucleotide sequence ID" value="NZ_JARQBZ010000025.1"/>
</dbReference>
<keyword evidence="2" id="KW-0813">Transport</keyword>
<evidence type="ECO:0000256" key="5">
    <source>
        <dbReference type="ARBA" id="ARBA00022989"/>
    </source>
</evidence>
<feature type="transmembrane region" description="Helical" evidence="8">
    <location>
        <begin position="26"/>
        <end position="47"/>
    </location>
</feature>